<sequence>MKRIVRRIASPAAAIAAVAAAGGCTQPFRSNAADTDPVSWKDPAGIVLANADTTSLRDLTLFLRCNDRFGEDTLTLRIATTTPDSLRFEEFFRITSPRTNGPAAIAREIAVPYRRRVRFAREGDYRMTIAPTRPVRGIEAVGIGTSDSQ</sequence>
<dbReference type="PROSITE" id="PS51257">
    <property type="entry name" value="PROKAR_LIPOPROTEIN"/>
    <property type="match status" value="1"/>
</dbReference>
<evidence type="ECO:0000313" key="2">
    <source>
        <dbReference type="EMBL" id="BBL06043.1"/>
    </source>
</evidence>
<dbReference type="GeneID" id="98672655"/>
<proteinExistence type="predicted"/>
<accession>A0A4Y1WY96</accession>
<dbReference type="KEGG" id="ada:A5CPEGH6_06810"/>
<feature type="chain" id="PRO_5021332812" description="Lipoprotein" evidence="1">
    <location>
        <begin position="33"/>
        <end position="149"/>
    </location>
</feature>
<dbReference type="AlphaFoldDB" id="A0A4Y1WY96"/>
<feature type="signal peptide" evidence="1">
    <location>
        <begin position="1"/>
        <end position="32"/>
    </location>
</feature>
<keyword evidence="3" id="KW-1185">Reference proteome</keyword>
<name>A0A4Y1WY96_9BACT</name>
<organism evidence="2 3">
    <name type="scientific">Alistipes dispar</name>
    <dbReference type="NCBI Taxonomy" id="2585119"/>
    <lineage>
        <taxon>Bacteria</taxon>
        <taxon>Pseudomonadati</taxon>
        <taxon>Bacteroidota</taxon>
        <taxon>Bacteroidia</taxon>
        <taxon>Bacteroidales</taxon>
        <taxon>Rikenellaceae</taxon>
        <taxon>Alistipes</taxon>
    </lineage>
</organism>
<keyword evidence="1" id="KW-0732">Signal</keyword>
<evidence type="ECO:0008006" key="4">
    <source>
        <dbReference type="Google" id="ProtNLM"/>
    </source>
</evidence>
<reference evidence="3" key="1">
    <citation type="submission" date="2019-06" db="EMBL/GenBank/DDBJ databases">
        <title>Alistipes onderdonkii subsp. vulgaris subsp. nov., Alistipes dispar sp. nov. and Alistipes communis sp. nov., isolated from human faeces, and creation of Alistipes onderdonkii subsp. onderdonkii subsp. nov.</title>
        <authorList>
            <person name="Sakamoto M."/>
            <person name="Ikeyama N."/>
            <person name="Ogata Y."/>
            <person name="Suda W."/>
            <person name="Iino T."/>
            <person name="Hattori M."/>
            <person name="Ohkuma M."/>
        </authorList>
    </citation>
    <scope>NUCLEOTIDE SEQUENCE [LARGE SCALE GENOMIC DNA]</scope>
    <source>
        <strain evidence="3">5CPEGH6</strain>
    </source>
</reference>
<evidence type="ECO:0000256" key="1">
    <source>
        <dbReference type="SAM" id="SignalP"/>
    </source>
</evidence>
<gene>
    <name evidence="2" type="ORF">A5CPEGH6_06810</name>
</gene>
<protein>
    <recommendedName>
        <fullName evidence="4">Lipoprotein</fullName>
    </recommendedName>
</protein>
<dbReference type="EMBL" id="AP019736">
    <property type="protein sequence ID" value="BBL06043.1"/>
    <property type="molecule type" value="Genomic_DNA"/>
</dbReference>
<dbReference type="Proteomes" id="UP000319374">
    <property type="component" value="Chromosome"/>
</dbReference>
<dbReference type="RefSeq" id="WP_232522924.1">
    <property type="nucleotide sequence ID" value="NZ_AP019736.1"/>
</dbReference>
<evidence type="ECO:0000313" key="3">
    <source>
        <dbReference type="Proteomes" id="UP000319374"/>
    </source>
</evidence>